<evidence type="ECO:0000313" key="2">
    <source>
        <dbReference type="EMBL" id="CAE0784340.1"/>
    </source>
</evidence>
<keyword evidence="1" id="KW-0732">Signal</keyword>
<organism evidence="2">
    <name type="scientific">Chrysotila carterae</name>
    <name type="common">Marine alga</name>
    <name type="synonym">Syracosphaera carterae</name>
    <dbReference type="NCBI Taxonomy" id="13221"/>
    <lineage>
        <taxon>Eukaryota</taxon>
        <taxon>Haptista</taxon>
        <taxon>Haptophyta</taxon>
        <taxon>Prymnesiophyceae</taxon>
        <taxon>Isochrysidales</taxon>
        <taxon>Isochrysidaceae</taxon>
        <taxon>Chrysotila</taxon>
    </lineage>
</organism>
<gene>
    <name evidence="2" type="ORF">PCAR00345_LOCUS37045</name>
</gene>
<accession>A0A7S4FBA8</accession>
<reference evidence="2" key="1">
    <citation type="submission" date="2021-01" db="EMBL/GenBank/DDBJ databases">
        <authorList>
            <person name="Corre E."/>
            <person name="Pelletier E."/>
            <person name="Niang G."/>
            <person name="Scheremetjew M."/>
            <person name="Finn R."/>
            <person name="Kale V."/>
            <person name="Holt S."/>
            <person name="Cochrane G."/>
            <person name="Meng A."/>
            <person name="Brown T."/>
            <person name="Cohen L."/>
        </authorList>
    </citation>
    <scope>NUCLEOTIDE SEQUENCE</scope>
    <source>
        <strain evidence="2">CCMP645</strain>
    </source>
</reference>
<name>A0A7S4FBA8_CHRCT</name>
<feature type="chain" id="PRO_5030750177" evidence="1">
    <location>
        <begin position="43"/>
        <end position="398"/>
    </location>
</feature>
<evidence type="ECO:0000256" key="1">
    <source>
        <dbReference type="SAM" id="SignalP"/>
    </source>
</evidence>
<dbReference type="EMBL" id="HBIZ01059137">
    <property type="protein sequence ID" value="CAE0784340.1"/>
    <property type="molecule type" value="Transcribed_RNA"/>
</dbReference>
<dbReference type="AlphaFoldDB" id="A0A7S4FBA8"/>
<proteinExistence type="predicted"/>
<protein>
    <submittedName>
        <fullName evidence="2">Uncharacterized protein</fullName>
    </submittedName>
</protein>
<feature type="signal peptide" evidence="1">
    <location>
        <begin position="1"/>
        <end position="42"/>
    </location>
</feature>
<sequence>MLTTAKELKRSALVFPSTYTHRTVPLLRLLIILILLLHHCDGTVHQHGAAFAEEVACWLRAESLFVTPFNVPWLPRSALMVGRAGLQPCMALHLLPTPQSPAEVLSSSANVDASDEWETRNVAGPPLVHLWQDEWMEKSDIVRSRLLAMTGKSERIMARKTFVRRINAATLENFLQENHLWGPTQARFRYGLFRKRGIPSLDLGAVGCQHESHEAMEHLVAVASFSPRRHVDRCGVRFRSHELIRYCSKRGTSVVGGISKLMAAFEREMEPDDVITVVDRNWGAGDGWGSLGFKALQKMPPATFYIGPDGKRCHAMGTGRNPYRRQIPVELMTEFRSRANDVSSMEELSQFLADQGFYRVHDAGARRLVLLRRELPDSNAFANSSPKYPSEYYLSNPL</sequence>